<dbReference type="PANTHER" id="PTHR37321">
    <property type="entry name" value="EXPORTED PROTEIN-RELATED"/>
    <property type="match status" value="1"/>
</dbReference>
<dbReference type="Proteomes" id="UP000612456">
    <property type="component" value="Unassembled WGS sequence"/>
</dbReference>
<dbReference type="EMBL" id="BMHP01000003">
    <property type="protein sequence ID" value="GGD78686.1"/>
    <property type="molecule type" value="Genomic_DNA"/>
</dbReference>
<dbReference type="PANTHER" id="PTHR37321:SF1">
    <property type="entry name" value="EXPORTED PROTEIN"/>
    <property type="match status" value="1"/>
</dbReference>
<evidence type="ECO:0000313" key="4">
    <source>
        <dbReference type="Proteomes" id="UP000612456"/>
    </source>
</evidence>
<proteinExistence type="predicted"/>
<reference evidence="3" key="2">
    <citation type="submission" date="2020-09" db="EMBL/GenBank/DDBJ databases">
        <authorList>
            <person name="Sun Q."/>
            <person name="Zhou Y."/>
        </authorList>
    </citation>
    <scope>NUCLEOTIDE SEQUENCE</scope>
    <source>
        <strain evidence="3">CGMCC 1.15178</strain>
    </source>
</reference>
<reference evidence="3" key="1">
    <citation type="journal article" date="2014" name="Int. J. Syst. Evol. Microbiol.">
        <title>Complete genome sequence of Corynebacterium casei LMG S-19264T (=DSM 44701T), isolated from a smear-ripened cheese.</title>
        <authorList>
            <consortium name="US DOE Joint Genome Institute (JGI-PGF)"/>
            <person name="Walter F."/>
            <person name="Albersmeier A."/>
            <person name="Kalinowski J."/>
            <person name="Ruckert C."/>
        </authorList>
    </citation>
    <scope>NUCLEOTIDE SEQUENCE</scope>
    <source>
        <strain evidence="3">CGMCC 1.15178</strain>
    </source>
</reference>
<organism evidence="3 4">
    <name type="scientific">Paenibacillus nasutitermitis</name>
    <dbReference type="NCBI Taxonomy" id="1652958"/>
    <lineage>
        <taxon>Bacteria</taxon>
        <taxon>Bacillati</taxon>
        <taxon>Bacillota</taxon>
        <taxon>Bacilli</taxon>
        <taxon>Bacillales</taxon>
        <taxon>Paenibacillaceae</taxon>
        <taxon>Paenibacillus</taxon>
    </lineage>
</organism>
<dbReference type="Gene3D" id="3.20.20.490">
    <property type="entry name" value="GxGYxYP glycoside hydrolase, C-terminal domain"/>
    <property type="match status" value="1"/>
</dbReference>
<evidence type="ECO:0000259" key="2">
    <source>
        <dbReference type="Pfam" id="PF14323"/>
    </source>
</evidence>
<comment type="caution">
    <text evidence="3">The sequence shown here is derived from an EMBL/GenBank/DDBJ whole genome shotgun (WGS) entry which is preliminary data.</text>
</comment>
<keyword evidence="4" id="KW-1185">Reference proteome</keyword>
<feature type="signal peptide" evidence="1">
    <location>
        <begin position="1"/>
        <end position="22"/>
    </location>
</feature>
<dbReference type="InterPro" id="IPR025832">
    <property type="entry name" value="GxGYxYP_C"/>
</dbReference>
<accession>A0A917DWQ1</accession>
<evidence type="ECO:0000313" key="3">
    <source>
        <dbReference type="EMBL" id="GGD78686.1"/>
    </source>
</evidence>
<name>A0A917DWQ1_9BACL</name>
<dbReference type="Gene3D" id="2.60.120.260">
    <property type="entry name" value="Galactose-binding domain-like"/>
    <property type="match status" value="1"/>
</dbReference>
<keyword evidence="1" id="KW-0732">Signal</keyword>
<feature type="chain" id="PRO_5038973202" description="GxGYxYP putative glycoside hydrolase C-terminal domain-containing protein" evidence="1">
    <location>
        <begin position="23"/>
        <end position="1042"/>
    </location>
</feature>
<sequence length="1042" mass="115169">MKKIIVLLVTLAMAFSGYQVTAAAGKTVYYFKAYDLTGYQDPETGLPSKLLGMSDYVALKVVQGVVNRTDATLLIDQNLNYYTDSDIHWKVYYESKGYTFITLNSIADVYQTFKSRFSGIVTYNHTMTTDLYHWPELDMAAVVGSLTDRIPVLSSQVSRFQTDYGLAPAATLTLTDSFSDYPDAPGTISGRLETYGWTTPLQAYQWGYDHLLKYCNPHEFHHMAEESFDLAAERKMFYAYLLSGDPAQFNLLKNIYSYYDSRNASFPVWGWVQHEDVDLNAMAPYGGYIKMAGSTNLSFHNKAAASSNVFAHQSNYTVANTTVQQDKYYITFTASENDTPKAVTTFQHGAWLDANRGNVPINWGFEASMAEEAPALAEYYYSHATSNDYFFSGGATPLGFADYDEMPADVKNEIKLRGAALMQKVDQRFLDLYSGYGAIGPLSPVEYGDLGAALGVDALIAETPNGEHQVWGNTFVSGRSSMYPLRQTDFSDDFSSGTGKWTTTGGSWAIEGGEFSQSAATASPSLAYAINGLHGYVNADARLSKQASVSGMSGIAFRKGTGDNYYWFYLKDGSKAGLMKVVNGVRTVIGTEVDFTHVKDTFYTLRVVASGSSIKGYINDKLVLDRTDGTFATGRLGLATLSSHTHFDDVKAVFTTQAQQIINDIKSRTVDIARAKPAFLSGYYGYMFTGEHEKNQYGHEPGAGQVMAVNPTILKEVQDTLNASYPGQYKFARLDEMVSAQRLYADSLNTDMTDELNDYSKMYSHSANLLLDANNQAAFNGDASRLARSSNTEEYIIYKTPSQTRDITGFTAAGWYWPDEAVTDFAFYASPDGVTYTPFTPAKTTVNGTGSIWNKMVYKGASLPGGTKFIKMVFKQNTANYWNPQLGSVGISTAPATGTVIDNFNDWTKVYSHSANLAVDTSNPAAFNGDAARLVRSANTEEHVVYKIPSASQRMTRFSAEAWFWLDETITDFAFYVSPDNINYTAIMPTKTLTSAVGIVWNKVGYKANSLPSGTQYLKIVFKHSTSNYWNPQIGKVEYAFQ</sequence>
<dbReference type="InterPro" id="IPR038410">
    <property type="entry name" value="GxGYxYP_C_sf"/>
</dbReference>
<feature type="domain" description="GxGYxYP putative glycoside hydrolase C-terminal" evidence="2">
    <location>
        <begin position="326"/>
        <end position="436"/>
    </location>
</feature>
<evidence type="ECO:0000256" key="1">
    <source>
        <dbReference type="SAM" id="SignalP"/>
    </source>
</evidence>
<dbReference type="Pfam" id="PF14323">
    <property type="entry name" value="GxGYxYP_C"/>
    <property type="match status" value="1"/>
</dbReference>
<dbReference type="Gene3D" id="2.60.120.560">
    <property type="entry name" value="Exo-inulinase, domain 1"/>
    <property type="match status" value="1"/>
</dbReference>
<dbReference type="AlphaFoldDB" id="A0A917DWQ1"/>
<gene>
    <name evidence="3" type="ORF">GCM10010911_40950</name>
</gene>
<protein>
    <recommendedName>
        <fullName evidence="2">GxGYxYP putative glycoside hydrolase C-terminal domain-containing protein</fullName>
    </recommendedName>
</protein>